<keyword evidence="1" id="KW-0378">Hydrolase</keyword>
<organism evidence="1 2">
    <name type="scientific">Clostridium bornimense</name>
    <dbReference type="NCBI Taxonomy" id="1216932"/>
    <lineage>
        <taxon>Bacteria</taxon>
        <taxon>Bacillati</taxon>
        <taxon>Bacillota</taxon>
        <taxon>Clostridia</taxon>
        <taxon>Eubacteriales</taxon>
        <taxon>Clostridiaceae</taxon>
        <taxon>Clostridium</taxon>
    </lineage>
</organism>
<dbReference type="SUPFAM" id="SSF56281">
    <property type="entry name" value="Metallo-hydrolase/oxidoreductase"/>
    <property type="match status" value="1"/>
</dbReference>
<accession>W6RVP2</accession>
<dbReference type="OrthoDB" id="9789133at2"/>
<reference evidence="1 2" key="1">
    <citation type="submission" date="2013-11" db="EMBL/GenBank/DDBJ databases">
        <title>Complete genome sequence of Clostridum sp. M2/40.</title>
        <authorList>
            <person name="Wibberg D."/>
            <person name="Puehler A."/>
            <person name="Schlueter A."/>
        </authorList>
    </citation>
    <scope>NUCLEOTIDE SEQUENCE [LARGE SCALE GENOMIC DNA]</scope>
    <source>
        <strain evidence="2">M2/40</strain>
    </source>
</reference>
<evidence type="ECO:0000313" key="2">
    <source>
        <dbReference type="Proteomes" id="UP000019426"/>
    </source>
</evidence>
<sequence length="211" mass="23807">MIIEYISESTFVFKTSLGTKILTNPTKEIYNTVFKNSSIDIVTFSNAYSEYNDTKFIKSTFSPVVNCGDYSFRDVKIKGITSFQDTYKGHLRGENIIFSYFFDNINITHLGYLGHIPSKEQLSLLGNIDILLIPIGGNFTINGKTAFEIINLIKPKISIPMLYKSPSSSSLDTIDKFLIYVDSCYKINDNVLEINNSSFPSENVILLKSLL</sequence>
<proteinExistence type="predicted"/>
<dbReference type="PATRIC" id="fig|1216932.3.peg.498"/>
<dbReference type="PANTHER" id="PTHR42967">
    <property type="entry name" value="METAL DEPENDENT HYDROLASE"/>
    <property type="match status" value="1"/>
</dbReference>
<name>W6RVP2_9CLOT</name>
<dbReference type="STRING" id="1216932.CM240_0514"/>
<dbReference type="EMBL" id="HG917868">
    <property type="protein sequence ID" value="CDM67679.1"/>
    <property type="molecule type" value="Genomic_DNA"/>
</dbReference>
<dbReference type="HOGENOM" id="CLU_070010_3_0_9"/>
<dbReference type="eggNOG" id="COG2220">
    <property type="taxonomic scope" value="Bacteria"/>
</dbReference>
<dbReference type="KEGG" id="clt:CM240_0514"/>
<dbReference type="Gene3D" id="3.60.15.10">
    <property type="entry name" value="Ribonuclease Z/Hydroxyacylglutathione hydrolase-like"/>
    <property type="match status" value="1"/>
</dbReference>
<dbReference type="GO" id="GO:0016787">
    <property type="term" value="F:hydrolase activity"/>
    <property type="evidence" value="ECO:0007669"/>
    <property type="project" value="UniProtKB-KW"/>
</dbReference>
<dbReference type="InterPro" id="IPR036866">
    <property type="entry name" value="RibonucZ/Hydroxyglut_hydro"/>
</dbReference>
<dbReference type="PANTHER" id="PTHR42967:SF1">
    <property type="entry name" value="MBL FOLD METALLO-HYDROLASE"/>
    <property type="match status" value="1"/>
</dbReference>
<dbReference type="Proteomes" id="UP000019426">
    <property type="component" value="Chromosome M2/40_rep1"/>
</dbReference>
<evidence type="ECO:0000313" key="1">
    <source>
        <dbReference type="EMBL" id="CDM67679.1"/>
    </source>
</evidence>
<protein>
    <submittedName>
        <fullName evidence="1">Zn-dependent hydrolase of the beta-lactamase fold protein</fullName>
    </submittedName>
</protein>
<dbReference type="RefSeq" id="WP_051483648.1">
    <property type="nucleotide sequence ID" value="NZ_HG917868.1"/>
</dbReference>
<keyword evidence="2" id="KW-1185">Reference proteome</keyword>
<gene>
    <name evidence="1" type="ORF">CM240_0514</name>
</gene>
<dbReference type="Pfam" id="PF13483">
    <property type="entry name" value="Lactamase_B_3"/>
    <property type="match status" value="1"/>
</dbReference>
<dbReference type="AlphaFoldDB" id="W6RVP2"/>